<dbReference type="InterPro" id="IPR035959">
    <property type="entry name" value="RutC-like_sf"/>
</dbReference>
<dbReference type="EMBL" id="FNKP01000002">
    <property type="protein sequence ID" value="SDR26143.1"/>
    <property type="molecule type" value="Genomic_DNA"/>
</dbReference>
<dbReference type="Pfam" id="PF14588">
    <property type="entry name" value="YjgF_endoribonc"/>
    <property type="match status" value="1"/>
</dbReference>
<dbReference type="SUPFAM" id="SSF55298">
    <property type="entry name" value="YjgF-like"/>
    <property type="match status" value="1"/>
</dbReference>
<dbReference type="OrthoDB" id="8587942at2"/>
<dbReference type="PANTHER" id="PTHR43760:SF1">
    <property type="entry name" value="ENDORIBONUCLEASE L-PSP_CHORISMATE MUTASE-LIKE DOMAIN-CONTAINING PROTEIN"/>
    <property type="match status" value="1"/>
</dbReference>
<evidence type="ECO:0000259" key="1">
    <source>
        <dbReference type="Pfam" id="PF14588"/>
    </source>
</evidence>
<proteinExistence type="predicted"/>
<protein>
    <submittedName>
        <fullName evidence="2">Enamine deaminase RidA, house cleaning of reactive enamine intermediates, YjgF/YER057c/UK114 family</fullName>
    </submittedName>
</protein>
<name>A0A1H1HL89_9BURK</name>
<dbReference type="CDD" id="cd02199">
    <property type="entry name" value="YjgF_YER057c_UK114_like_1"/>
    <property type="match status" value="1"/>
</dbReference>
<dbReference type="Gene3D" id="3.30.1330.40">
    <property type="entry name" value="RutC-like"/>
    <property type="match status" value="1"/>
</dbReference>
<evidence type="ECO:0000313" key="3">
    <source>
        <dbReference type="Proteomes" id="UP000183487"/>
    </source>
</evidence>
<dbReference type="Proteomes" id="UP000183487">
    <property type="component" value="Unassembled WGS sequence"/>
</dbReference>
<dbReference type="RefSeq" id="WP_074767948.1">
    <property type="nucleotide sequence ID" value="NZ_FNKP01000002.1"/>
</dbReference>
<reference evidence="3" key="1">
    <citation type="submission" date="2016-10" db="EMBL/GenBank/DDBJ databases">
        <authorList>
            <person name="Varghese N."/>
        </authorList>
    </citation>
    <scope>NUCLEOTIDE SEQUENCE [LARGE SCALE GENOMIC DNA]</scope>
    <source>
        <strain evidence="3">GAS106B</strain>
    </source>
</reference>
<gene>
    <name evidence="2" type="ORF">SAMN05443245_4030</name>
</gene>
<accession>A0A1H1HL89</accession>
<organism evidence="2 3">
    <name type="scientific">Paraburkholderia fungorum</name>
    <dbReference type="NCBI Taxonomy" id="134537"/>
    <lineage>
        <taxon>Bacteria</taxon>
        <taxon>Pseudomonadati</taxon>
        <taxon>Pseudomonadota</taxon>
        <taxon>Betaproteobacteria</taxon>
        <taxon>Burkholderiales</taxon>
        <taxon>Burkholderiaceae</taxon>
        <taxon>Paraburkholderia</taxon>
    </lineage>
</organism>
<feature type="domain" description="Endoribonuclease L-PSP/chorismate mutase-like" evidence="1">
    <location>
        <begin position="7"/>
        <end position="136"/>
    </location>
</feature>
<dbReference type="PANTHER" id="PTHR43760">
    <property type="entry name" value="ENDORIBONUCLEASE-RELATED"/>
    <property type="match status" value="1"/>
</dbReference>
<evidence type="ECO:0000313" key="2">
    <source>
        <dbReference type="EMBL" id="SDR26143.1"/>
    </source>
</evidence>
<sequence>MSTSISARVASLGLTLEPAASAAANYVPFVQDHHLLHISGQISRKGGAPAYLGRLGDNLSDDEGIEAARLSALGVLAQIAAATGDRLDRVARVVRLTVFIASAPGFDRQSAVANGASDLMVQVFGDAGRHARSAVGVAALPAGVAVEVDAVISLVPPSHEFA</sequence>
<dbReference type="InterPro" id="IPR013813">
    <property type="entry name" value="Endoribo_LPSP/chorism_mut-like"/>
</dbReference>
<dbReference type="AlphaFoldDB" id="A0A1H1HL89"/>
<keyword evidence="3" id="KW-1185">Reference proteome</keyword>